<dbReference type="Proteomes" id="UP000041247">
    <property type="component" value="Unassembled WGS sequence"/>
</dbReference>
<dbReference type="EMBL" id="CXOK01000044">
    <property type="protein sequence ID" value="CTP88059.1"/>
    <property type="molecule type" value="Genomic_DNA"/>
</dbReference>
<gene>
    <name evidence="1" type="ORF">XTPLMG728_1776</name>
</gene>
<dbReference type="AlphaFoldDB" id="A0A0K2ZV84"/>
<proteinExistence type="predicted"/>
<organism evidence="1 2">
    <name type="scientific">Xanthomonas graminis pv. poae</name>
    <dbReference type="NCBI Taxonomy" id="227946"/>
    <lineage>
        <taxon>Bacteria</taxon>
        <taxon>Pseudomonadati</taxon>
        <taxon>Pseudomonadota</taxon>
        <taxon>Gammaproteobacteria</taxon>
        <taxon>Lysobacterales</taxon>
        <taxon>Lysobacteraceae</taxon>
        <taxon>Xanthomonas</taxon>
        <taxon>Xanthomonas translucens group</taxon>
        <taxon>Xanthomonas graminis</taxon>
    </lineage>
</organism>
<dbReference type="RefSeq" id="WP_053836256.1">
    <property type="nucleotide sequence ID" value="NZ_CP076250.1"/>
</dbReference>
<evidence type="ECO:0000313" key="1">
    <source>
        <dbReference type="EMBL" id="CTP88059.1"/>
    </source>
</evidence>
<name>A0A0K2ZV84_9XANT</name>
<reference evidence="1 2" key="1">
    <citation type="submission" date="2015-07" db="EMBL/GenBank/DDBJ databases">
        <authorList>
            <person name="Noorani M."/>
        </authorList>
    </citation>
    <scope>NUCLEOTIDE SEQUENCE [LARGE SCALE GENOMIC DNA]</scope>
    <source>
        <strain evidence="1">LMG728</strain>
    </source>
</reference>
<evidence type="ECO:0000313" key="2">
    <source>
        <dbReference type="Proteomes" id="UP000041247"/>
    </source>
</evidence>
<sequence>MSVVLYIGGSKDGQKGVMPYGFSKSMQETDAGPEIYVERVLALSDRRVRIMALESLQDEIVVERLHQYYSR</sequence>
<accession>A0A0K2ZV84</accession>
<protein>
    <submittedName>
        <fullName evidence="1">Uncharacterized protein</fullName>
    </submittedName>
</protein>